<dbReference type="InterPro" id="IPR042204">
    <property type="entry name" value="2Fe-2S-bd_N"/>
</dbReference>
<dbReference type="InterPro" id="IPR041854">
    <property type="entry name" value="BFD-like_2Fe2S-bd_dom_sf"/>
</dbReference>
<gene>
    <name evidence="3" type="ORF">ACG0Z6_11230</name>
</gene>
<dbReference type="SUPFAM" id="SSF54292">
    <property type="entry name" value="2Fe-2S ferredoxin-like"/>
    <property type="match status" value="1"/>
</dbReference>
<dbReference type="EMBL" id="JBIGHZ010000004">
    <property type="protein sequence ID" value="MFG6448807.1"/>
    <property type="molecule type" value="Genomic_DNA"/>
</dbReference>
<organism evidence="3 4">
    <name type="scientific">Roseateles rivi</name>
    <dbReference type="NCBI Taxonomy" id="3299028"/>
    <lineage>
        <taxon>Bacteria</taxon>
        <taxon>Pseudomonadati</taxon>
        <taxon>Pseudomonadota</taxon>
        <taxon>Betaproteobacteria</taxon>
        <taxon>Burkholderiales</taxon>
        <taxon>Sphaerotilaceae</taxon>
        <taxon>Roseateles</taxon>
    </lineage>
</organism>
<dbReference type="Proteomes" id="UP001606099">
    <property type="component" value="Unassembled WGS sequence"/>
</dbReference>
<name>A0ABW7FWW8_9BURK</name>
<dbReference type="PRINTS" id="PR00368">
    <property type="entry name" value="FADPNR"/>
</dbReference>
<dbReference type="Pfam" id="PF07992">
    <property type="entry name" value="Pyr_redox_2"/>
    <property type="match status" value="1"/>
</dbReference>
<dbReference type="PRINTS" id="PR00469">
    <property type="entry name" value="PNDRDTASEII"/>
</dbReference>
<proteinExistence type="predicted"/>
<accession>A0ABW7FWW8</accession>
<dbReference type="PANTHER" id="PTHR42949:SF3">
    <property type="entry name" value="ANAEROBIC GLYCEROL-3-PHOSPHATE DEHYDROGENASE SUBUNIT B"/>
    <property type="match status" value="1"/>
</dbReference>
<evidence type="ECO:0000259" key="2">
    <source>
        <dbReference type="Pfam" id="PF07992"/>
    </source>
</evidence>
<protein>
    <submittedName>
        <fullName evidence="3">FAD-dependent oxidoreductase</fullName>
    </submittedName>
</protein>
<keyword evidence="1" id="KW-0560">Oxidoreductase</keyword>
<keyword evidence="4" id="KW-1185">Reference proteome</keyword>
<dbReference type="Gene3D" id="1.10.10.1100">
    <property type="entry name" value="BFD-like [2Fe-2S]-binding domain"/>
    <property type="match status" value="1"/>
</dbReference>
<evidence type="ECO:0000313" key="4">
    <source>
        <dbReference type="Proteomes" id="UP001606099"/>
    </source>
</evidence>
<dbReference type="Gene3D" id="3.10.20.440">
    <property type="entry name" value="2Fe-2S iron-sulphur cluster binding domain, sarcosine oxidase, alpha subunit, N-terminal domain"/>
    <property type="match status" value="1"/>
</dbReference>
<evidence type="ECO:0000256" key="1">
    <source>
        <dbReference type="ARBA" id="ARBA00023002"/>
    </source>
</evidence>
<feature type="domain" description="FAD/NAD(P)-binding" evidence="2">
    <location>
        <begin position="110"/>
        <end position="395"/>
    </location>
</feature>
<dbReference type="RefSeq" id="WP_394461397.1">
    <property type="nucleotide sequence ID" value="NZ_JBIGHZ010000004.1"/>
</dbReference>
<dbReference type="InterPro" id="IPR023753">
    <property type="entry name" value="FAD/NAD-binding_dom"/>
</dbReference>
<comment type="caution">
    <text evidence="3">The sequence shown here is derived from an EMBL/GenBank/DDBJ whole genome shotgun (WGS) entry which is preliminary data.</text>
</comment>
<dbReference type="InterPro" id="IPR036188">
    <property type="entry name" value="FAD/NAD-bd_sf"/>
</dbReference>
<dbReference type="SUPFAM" id="SSF51905">
    <property type="entry name" value="FAD/NAD(P)-binding domain"/>
    <property type="match status" value="1"/>
</dbReference>
<dbReference type="InterPro" id="IPR051691">
    <property type="entry name" value="Metab_Enz_Cyan_OpOx_G3PDH"/>
</dbReference>
<reference evidence="3 4" key="1">
    <citation type="submission" date="2024-08" db="EMBL/GenBank/DDBJ databases">
        <authorList>
            <person name="Lu H."/>
        </authorList>
    </citation>
    <scope>NUCLEOTIDE SEQUENCE [LARGE SCALE GENOMIC DNA]</scope>
    <source>
        <strain evidence="3 4">BYS180W</strain>
    </source>
</reference>
<dbReference type="Gene3D" id="3.50.50.60">
    <property type="entry name" value="FAD/NAD(P)-binding domain"/>
    <property type="match status" value="2"/>
</dbReference>
<dbReference type="Pfam" id="PF13510">
    <property type="entry name" value="Fer2_4"/>
    <property type="match status" value="1"/>
</dbReference>
<sequence length="521" mass="55120">MSPPTSRQVSPVMLQLHLNGKPRQSPLCAQLGAMLAQLPPAQMRSSVRGQPRAPLCGMGVCQECRVQVNGQQALACQTLCAPDQSINTRTALLDSNAEPQALAEAQDCELLIIGTGPAGLHAALAAAPSGMRITLLDDNPAAGGQIWRQGREVAPPLARLLDELGRHANVRWLQGLRVVGRAGAQALLVEGAEQGYVLHYQRLVLCTGARELLLPFPGWTLPGVTGAGALQALIKGGLPVRGQRIVLAGSGPLLLAAAATARAAGARVQLIAEQAPWAALREFGAGLWRHPAKAWQALRLLQSGYQADTLVREAHGTLQLEAVTVERQGRLEFMPCERLACGFGLVPNVELGQLLGCTLAEHGGLHTDAQLQTSVPHIWAAGECTGHSGAELAAAQGQLAGLSAAGVSQPQDQAARLQRRLQQGLAWSQRVREHFALSDAVRQLARSNTLLCRCEDVPLSAVLPFDDWISAKLQTRCGMGACQGRICGAAARTLLGWQVPAPRQLLGPVRLSTLASVPPQE</sequence>
<dbReference type="PANTHER" id="PTHR42949">
    <property type="entry name" value="ANAEROBIC GLYCEROL-3-PHOSPHATE DEHYDROGENASE SUBUNIT B"/>
    <property type="match status" value="1"/>
</dbReference>
<evidence type="ECO:0000313" key="3">
    <source>
        <dbReference type="EMBL" id="MFG6448807.1"/>
    </source>
</evidence>
<dbReference type="InterPro" id="IPR036010">
    <property type="entry name" value="2Fe-2S_ferredoxin-like_sf"/>
</dbReference>